<accession>A0ABQ1R997</accession>
<evidence type="ECO:0000313" key="4">
    <source>
        <dbReference type="Proteomes" id="UP000614272"/>
    </source>
</evidence>
<comment type="caution">
    <text evidence="3">The sequence shown here is derived from an EMBL/GenBank/DDBJ whole genome shotgun (WGS) entry which is preliminary data.</text>
</comment>
<feature type="region of interest" description="Disordered" evidence="1">
    <location>
        <begin position="34"/>
        <end position="55"/>
    </location>
</feature>
<evidence type="ECO:0000313" key="3">
    <source>
        <dbReference type="EMBL" id="GGD60836.1"/>
    </source>
</evidence>
<name>A0ABQ1R997_9ALTE</name>
<evidence type="ECO:0000256" key="2">
    <source>
        <dbReference type="SAM" id="SignalP"/>
    </source>
</evidence>
<evidence type="ECO:0000256" key="1">
    <source>
        <dbReference type="SAM" id="MobiDB-lite"/>
    </source>
</evidence>
<dbReference type="RefSeq" id="WP_099035776.1">
    <property type="nucleotide sequence ID" value="NZ_BMGJ01000004.1"/>
</dbReference>
<sequence>MAKLKVILLILFMTTQMLGFISSAEASHGVEESAHQFFHEVGQPHSHAEHDSEEYEISYSDDAFEHSNPSHDGSTVFVFDLPISTFPDPQPGSPIGRLNSAWDPPFLYEIPPPPKA</sequence>
<dbReference type="Proteomes" id="UP000614272">
    <property type="component" value="Unassembled WGS sequence"/>
</dbReference>
<organism evidence="3 4">
    <name type="scientific">Lacimicrobium alkaliphilum</name>
    <dbReference type="NCBI Taxonomy" id="1526571"/>
    <lineage>
        <taxon>Bacteria</taxon>
        <taxon>Pseudomonadati</taxon>
        <taxon>Pseudomonadota</taxon>
        <taxon>Gammaproteobacteria</taxon>
        <taxon>Alteromonadales</taxon>
        <taxon>Alteromonadaceae</taxon>
        <taxon>Lacimicrobium</taxon>
    </lineage>
</organism>
<evidence type="ECO:0008006" key="5">
    <source>
        <dbReference type="Google" id="ProtNLM"/>
    </source>
</evidence>
<gene>
    <name evidence="3" type="ORF">GCM10011357_15180</name>
</gene>
<proteinExistence type="predicted"/>
<keyword evidence="2" id="KW-0732">Signal</keyword>
<dbReference type="EMBL" id="BMGJ01000004">
    <property type="protein sequence ID" value="GGD60836.1"/>
    <property type="molecule type" value="Genomic_DNA"/>
</dbReference>
<reference evidence="4" key="1">
    <citation type="journal article" date="2019" name="Int. J. Syst. Evol. Microbiol.">
        <title>The Global Catalogue of Microorganisms (GCM) 10K type strain sequencing project: providing services to taxonomists for standard genome sequencing and annotation.</title>
        <authorList>
            <consortium name="The Broad Institute Genomics Platform"/>
            <consortium name="The Broad Institute Genome Sequencing Center for Infectious Disease"/>
            <person name="Wu L."/>
            <person name="Ma J."/>
        </authorList>
    </citation>
    <scope>NUCLEOTIDE SEQUENCE [LARGE SCALE GENOMIC DNA]</scope>
    <source>
        <strain evidence="4">CGMCC 1.12923</strain>
    </source>
</reference>
<feature type="chain" id="PRO_5046337329" description="Cobalt transporter" evidence="2">
    <location>
        <begin position="20"/>
        <end position="116"/>
    </location>
</feature>
<protein>
    <recommendedName>
        <fullName evidence="5">Cobalt transporter</fullName>
    </recommendedName>
</protein>
<keyword evidence="4" id="KW-1185">Reference proteome</keyword>
<feature type="signal peptide" evidence="2">
    <location>
        <begin position="1"/>
        <end position="19"/>
    </location>
</feature>